<dbReference type="PROSITE" id="PS00059">
    <property type="entry name" value="ADH_ZINC"/>
    <property type="match status" value="1"/>
</dbReference>
<dbReference type="InterPro" id="IPR013149">
    <property type="entry name" value="ADH-like_C"/>
</dbReference>
<keyword evidence="10" id="KW-1185">Reference proteome</keyword>
<dbReference type="InterPro" id="IPR002328">
    <property type="entry name" value="ADH_Zn_CS"/>
</dbReference>
<keyword evidence="5" id="KW-0560">Oxidoreductase</keyword>
<dbReference type="InterPro" id="IPR011032">
    <property type="entry name" value="GroES-like_sf"/>
</dbReference>
<accession>A0A316A8H3</accession>
<dbReference type="Pfam" id="PF08240">
    <property type="entry name" value="ADH_N"/>
    <property type="match status" value="1"/>
</dbReference>
<dbReference type="RefSeq" id="WP_109773907.1">
    <property type="nucleotide sequence ID" value="NZ_QGDQ01000008.1"/>
</dbReference>
<protein>
    <submittedName>
        <fullName evidence="9">Alcohol dehydrogenase</fullName>
    </submittedName>
</protein>
<dbReference type="GO" id="GO:0008270">
    <property type="term" value="F:zinc ion binding"/>
    <property type="evidence" value="ECO:0007669"/>
    <property type="project" value="InterPro"/>
</dbReference>
<dbReference type="EMBL" id="QGDQ01000008">
    <property type="protein sequence ID" value="PWJ54226.1"/>
    <property type="molecule type" value="Genomic_DNA"/>
</dbReference>
<feature type="domain" description="Enoyl reductase (ER)" evidence="8">
    <location>
        <begin position="18"/>
        <end position="374"/>
    </location>
</feature>
<comment type="caution">
    <text evidence="9">The sequence shown here is derived from an EMBL/GenBank/DDBJ whole genome shotgun (WGS) entry which is preliminary data.</text>
</comment>
<evidence type="ECO:0000256" key="1">
    <source>
        <dbReference type="ARBA" id="ARBA00001947"/>
    </source>
</evidence>
<dbReference type="SMART" id="SM00829">
    <property type="entry name" value="PKS_ER"/>
    <property type="match status" value="1"/>
</dbReference>
<gene>
    <name evidence="9" type="ORF">BXY45_108133</name>
</gene>
<evidence type="ECO:0000256" key="5">
    <source>
        <dbReference type="ARBA" id="ARBA00023002"/>
    </source>
</evidence>
<dbReference type="OrthoDB" id="334894at2"/>
<evidence type="ECO:0000256" key="3">
    <source>
        <dbReference type="ARBA" id="ARBA00022723"/>
    </source>
</evidence>
<dbReference type="SUPFAM" id="SSF50129">
    <property type="entry name" value="GroES-like"/>
    <property type="match status" value="2"/>
</dbReference>
<dbReference type="Proteomes" id="UP000245469">
    <property type="component" value="Unassembled WGS sequence"/>
</dbReference>
<evidence type="ECO:0000313" key="9">
    <source>
        <dbReference type="EMBL" id="PWJ54226.1"/>
    </source>
</evidence>
<comment type="cofactor">
    <cofactor evidence="1 6">
        <name>Zn(2+)</name>
        <dbReference type="ChEBI" id="CHEBI:29105"/>
    </cofactor>
</comment>
<sequence length="413" mass="41229">MRARGAVLVEIGRERPYASSRPIEVVDVELDPPGPGELLVRIEAAGVCHSDLSVVDGNRVRPVPMLLGHEAAGRVEQVGDGVDDVAVGQRVVMAFLPRCGQCAGCRTEGRLPCTPGSAANNAGELLGGGRRLHAVGGVGTVEAGGELHHHLGVSGFATHAVVDRRSVVPVDDDVPPEVAAVLGCAVLTGGGAVLNAGKPAQGDTVVVVGLGGVGMAALITAVSLGLGDVIGVDAVPEKLARARELGASAVFTPAEALSSGLKAPVVVEAAGNARAFETAVALTGVGGTTVTVGLPAPTAEATVKPLGITAEARTIVGSYLGSAVPARDIPTYAQMWREGRLPVDALISSRTTLDGVNEAMDALAEGRAVRQVLVFDSAFDSADGRSGSDDVDGVDGSGAPVGAESAVGGGSDA</sequence>
<dbReference type="InterPro" id="IPR013154">
    <property type="entry name" value="ADH-like_N"/>
</dbReference>
<dbReference type="AlphaFoldDB" id="A0A316A8H3"/>
<evidence type="ECO:0000256" key="4">
    <source>
        <dbReference type="ARBA" id="ARBA00022833"/>
    </source>
</evidence>
<keyword evidence="3 6" id="KW-0479">Metal-binding</keyword>
<proteinExistence type="inferred from homology"/>
<dbReference type="InterPro" id="IPR020843">
    <property type="entry name" value="ER"/>
</dbReference>
<organism evidence="9 10">
    <name type="scientific">Quadrisphaera granulorum</name>
    <dbReference type="NCBI Taxonomy" id="317664"/>
    <lineage>
        <taxon>Bacteria</taxon>
        <taxon>Bacillati</taxon>
        <taxon>Actinomycetota</taxon>
        <taxon>Actinomycetes</taxon>
        <taxon>Kineosporiales</taxon>
        <taxon>Kineosporiaceae</taxon>
        <taxon>Quadrisphaera</taxon>
    </lineage>
</organism>
<evidence type="ECO:0000259" key="8">
    <source>
        <dbReference type="SMART" id="SM00829"/>
    </source>
</evidence>
<dbReference type="Pfam" id="PF00107">
    <property type="entry name" value="ADH_zinc_N"/>
    <property type="match status" value="1"/>
</dbReference>
<dbReference type="SUPFAM" id="SSF51735">
    <property type="entry name" value="NAD(P)-binding Rossmann-fold domains"/>
    <property type="match status" value="1"/>
</dbReference>
<dbReference type="PANTHER" id="PTHR43350:SF21">
    <property type="entry name" value="S-NITROSOMYCOTHIOL REDUCTASE MSCR"/>
    <property type="match status" value="1"/>
</dbReference>
<dbReference type="Gene3D" id="3.90.180.10">
    <property type="entry name" value="Medium-chain alcohol dehydrogenases, catalytic domain"/>
    <property type="match status" value="1"/>
</dbReference>
<dbReference type="Gene3D" id="3.40.50.720">
    <property type="entry name" value="NAD(P)-binding Rossmann-like Domain"/>
    <property type="match status" value="1"/>
</dbReference>
<dbReference type="PANTHER" id="PTHR43350">
    <property type="entry name" value="NAD-DEPENDENT ALCOHOL DEHYDROGENASE"/>
    <property type="match status" value="1"/>
</dbReference>
<evidence type="ECO:0000313" key="10">
    <source>
        <dbReference type="Proteomes" id="UP000245469"/>
    </source>
</evidence>
<dbReference type="GO" id="GO:0016491">
    <property type="term" value="F:oxidoreductase activity"/>
    <property type="evidence" value="ECO:0007669"/>
    <property type="project" value="UniProtKB-KW"/>
</dbReference>
<comment type="similarity">
    <text evidence="2 6">Belongs to the zinc-containing alcohol dehydrogenase family.</text>
</comment>
<name>A0A316A8H3_9ACTN</name>
<evidence type="ECO:0000256" key="2">
    <source>
        <dbReference type="ARBA" id="ARBA00008072"/>
    </source>
</evidence>
<keyword evidence="4 6" id="KW-0862">Zinc</keyword>
<evidence type="ECO:0000256" key="7">
    <source>
        <dbReference type="SAM" id="MobiDB-lite"/>
    </source>
</evidence>
<evidence type="ECO:0000256" key="6">
    <source>
        <dbReference type="RuleBase" id="RU361277"/>
    </source>
</evidence>
<reference evidence="9 10" key="1">
    <citation type="submission" date="2018-03" db="EMBL/GenBank/DDBJ databases">
        <title>Genomic Encyclopedia of Archaeal and Bacterial Type Strains, Phase II (KMG-II): from individual species to whole genera.</title>
        <authorList>
            <person name="Goeker M."/>
        </authorList>
    </citation>
    <scope>NUCLEOTIDE SEQUENCE [LARGE SCALE GENOMIC DNA]</scope>
    <source>
        <strain evidence="9 10">DSM 44889</strain>
    </source>
</reference>
<dbReference type="InterPro" id="IPR036291">
    <property type="entry name" value="NAD(P)-bd_dom_sf"/>
</dbReference>
<feature type="region of interest" description="Disordered" evidence="7">
    <location>
        <begin position="382"/>
        <end position="413"/>
    </location>
</feature>